<feature type="transmembrane region" description="Helical" evidence="6">
    <location>
        <begin position="188"/>
        <end position="207"/>
    </location>
</feature>
<keyword evidence="6" id="KW-1133">Transmembrane helix</keyword>
<keyword evidence="7" id="KW-0732">Signal</keyword>
<reference evidence="9" key="1">
    <citation type="submission" date="2023-03" db="EMBL/GenBank/DDBJ databases">
        <title>Massive genome expansion in bonnet fungi (Mycena s.s.) driven by repeated elements and novel gene families across ecological guilds.</title>
        <authorList>
            <consortium name="Lawrence Berkeley National Laboratory"/>
            <person name="Harder C.B."/>
            <person name="Miyauchi S."/>
            <person name="Viragh M."/>
            <person name="Kuo A."/>
            <person name="Thoen E."/>
            <person name="Andreopoulos B."/>
            <person name="Lu D."/>
            <person name="Skrede I."/>
            <person name="Drula E."/>
            <person name="Henrissat B."/>
            <person name="Morin E."/>
            <person name="Kohler A."/>
            <person name="Barry K."/>
            <person name="LaButti K."/>
            <person name="Morin E."/>
            <person name="Salamov A."/>
            <person name="Lipzen A."/>
            <person name="Mereny Z."/>
            <person name="Hegedus B."/>
            <person name="Baldrian P."/>
            <person name="Stursova M."/>
            <person name="Weitz H."/>
            <person name="Taylor A."/>
            <person name="Grigoriev I.V."/>
            <person name="Nagy L.G."/>
            <person name="Martin F."/>
            <person name="Kauserud H."/>
        </authorList>
    </citation>
    <scope>NUCLEOTIDE SEQUENCE</scope>
    <source>
        <strain evidence="9">CBHHK067</strain>
    </source>
</reference>
<dbReference type="GO" id="GO:0003885">
    <property type="term" value="F:D-arabinono-1,4-lactone oxidase activity"/>
    <property type="evidence" value="ECO:0007669"/>
    <property type="project" value="UniProtKB-EC"/>
</dbReference>
<dbReference type="GO" id="GO:0005739">
    <property type="term" value="C:mitochondrion"/>
    <property type="evidence" value="ECO:0007669"/>
    <property type="project" value="TreeGrafter"/>
</dbReference>
<dbReference type="Gene3D" id="3.30.465.10">
    <property type="match status" value="1"/>
</dbReference>
<dbReference type="Pfam" id="PF04030">
    <property type="entry name" value="ALO"/>
    <property type="match status" value="2"/>
</dbReference>
<evidence type="ECO:0000256" key="2">
    <source>
        <dbReference type="ARBA" id="ARBA00013136"/>
    </source>
</evidence>
<dbReference type="GO" id="GO:0071949">
    <property type="term" value="F:FAD binding"/>
    <property type="evidence" value="ECO:0007669"/>
    <property type="project" value="InterPro"/>
</dbReference>
<evidence type="ECO:0000256" key="3">
    <source>
        <dbReference type="ARBA" id="ARBA00023002"/>
    </source>
</evidence>
<dbReference type="SUPFAM" id="SSF56176">
    <property type="entry name" value="FAD-binding/transporter-associated domain-like"/>
    <property type="match status" value="1"/>
</dbReference>
<proteinExistence type="predicted"/>
<comment type="caution">
    <text evidence="9">The sequence shown here is derived from an EMBL/GenBank/DDBJ whole genome shotgun (WGS) entry which is preliminary data.</text>
</comment>
<evidence type="ECO:0000313" key="9">
    <source>
        <dbReference type="EMBL" id="KAJ7682896.1"/>
    </source>
</evidence>
<dbReference type="InterPro" id="IPR006094">
    <property type="entry name" value="Oxid_FAD_bind_N"/>
</dbReference>
<dbReference type="Gene3D" id="3.30.43.10">
    <property type="entry name" value="Uridine Diphospho-n-acetylenolpyruvylglucosamine Reductase, domain 2"/>
    <property type="match status" value="1"/>
</dbReference>
<dbReference type="EC" id="1.1.3.37" evidence="2"/>
<evidence type="ECO:0000256" key="6">
    <source>
        <dbReference type="SAM" id="Phobius"/>
    </source>
</evidence>
<feature type="region of interest" description="Disordered" evidence="5">
    <location>
        <begin position="586"/>
        <end position="663"/>
    </location>
</feature>
<feature type="compositionally biased region" description="Acidic residues" evidence="5">
    <location>
        <begin position="597"/>
        <end position="620"/>
    </location>
</feature>
<dbReference type="PANTHER" id="PTHR43762:SF1">
    <property type="entry name" value="D-ARABINONO-1,4-LACTONE OXIDASE"/>
    <property type="match status" value="1"/>
</dbReference>
<dbReference type="InterPro" id="IPR016169">
    <property type="entry name" value="FAD-bd_PCMH_sub2"/>
</dbReference>
<dbReference type="InterPro" id="IPR007173">
    <property type="entry name" value="ALO_C"/>
</dbReference>
<feature type="region of interest" description="Disordered" evidence="5">
    <location>
        <begin position="540"/>
        <end position="559"/>
    </location>
</feature>
<sequence>MARHPDSSWTDPRLLSRAALVAALAPIAAAANAPWENWGRTFVCTPRALFRPTSVRHCRLALELARRDARVLRPAGIGHSPSDVACTNDYLLQMTAMNRVLRVDVAAQCVTAEAGITLTDLHAALAPHGLAMRNLGSISDQTLAGIVATATHGAGSAFGVMSTHVRALTILLPTGAVVRCSPTHRRDLFVATVCGLGATGLILTITLELEPAFRLKDTHTVLPFARAVAQLDALKASAEHVRFWWFPAVGTVRVSAMSRTDEPLRPAGSWFWDSLVGFHAVQLLLLLSRYARWQPLAFLLPLARLLSPFAALLLAPFFFLFAVLSPKLGTQPARDKNIDTATEKAPTRLQSLAHARPLNHANAWAARLACWLAGPGGVVVDESVNVFNIECRYLQHTTEWALPAARAQACLRALGAWLEGEERDAGGERAHFPIEVRFSAGDDIWLSPSSGGETCWIGIVQFKPYNLPTRYRALFAAFERILAAHGGRPHWAKAHHLDPRATRALYPDFPRFLEVVQAVDPTGVFRNEYIERHLMGGAGDGREYKRRRGGGESASAASATATARGWWPWAWAWGRRKERERVRDWRVAPEGRGPQEEGGEREEQEQEQEQWDEDASDADSEATLGGGPHAHTGKGADAAWDGASPTDPPLRPTDPPRTRTRTQ</sequence>
<dbReference type="EMBL" id="JARKIE010000113">
    <property type="protein sequence ID" value="KAJ7682896.1"/>
    <property type="molecule type" value="Genomic_DNA"/>
</dbReference>
<feature type="chain" id="PRO_5041980145" description="D-arabinono-1,4-lactone oxidase" evidence="7">
    <location>
        <begin position="31"/>
        <end position="663"/>
    </location>
</feature>
<evidence type="ECO:0000256" key="1">
    <source>
        <dbReference type="ARBA" id="ARBA00005083"/>
    </source>
</evidence>
<dbReference type="InterPro" id="IPR036318">
    <property type="entry name" value="FAD-bd_PCMH-like_sf"/>
</dbReference>
<feature type="domain" description="FAD-binding PCMH-type" evidence="8">
    <location>
        <begin position="42"/>
        <end position="212"/>
    </location>
</feature>
<accession>A0AAD7D7K5</accession>
<dbReference type="Pfam" id="PF01565">
    <property type="entry name" value="FAD_binding_4"/>
    <property type="match status" value="1"/>
</dbReference>
<dbReference type="PROSITE" id="PS51387">
    <property type="entry name" value="FAD_PCMH"/>
    <property type="match status" value="1"/>
</dbReference>
<keyword evidence="6" id="KW-0472">Membrane</keyword>
<evidence type="ECO:0000256" key="5">
    <source>
        <dbReference type="SAM" id="MobiDB-lite"/>
    </source>
</evidence>
<dbReference type="Gene3D" id="1.10.45.10">
    <property type="entry name" value="Vanillyl-alcohol Oxidase, Chain A, domain 4"/>
    <property type="match status" value="1"/>
</dbReference>
<feature type="compositionally biased region" description="Pro residues" evidence="5">
    <location>
        <begin position="646"/>
        <end position="655"/>
    </location>
</feature>
<protein>
    <recommendedName>
        <fullName evidence="2">D-arabinono-1,4-lactone oxidase</fullName>
        <ecNumber evidence="2">1.1.3.37</ecNumber>
    </recommendedName>
    <alternativeName>
        <fullName evidence="4">L-galactono-gamma-lactone oxidase</fullName>
    </alternativeName>
</protein>
<feature type="compositionally biased region" description="Basic and acidic residues" evidence="5">
    <location>
        <begin position="586"/>
        <end position="595"/>
    </location>
</feature>
<gene>
    <name evidence="9" type="ORF">B0H17DRAFT_1205501</name>
</gene>
<feature type="transmembrane region" description="Helical" evidence="6">
    <location>
        <begin position="267"/>
        <end position="285"/>
    </location>
</feature>
<dbReference type="Proteomes" id="UP001221757">
    <property type="component" value="Unassembled WGS sequence"/>
</dbReference>
<dbReference type="InterPro" id="IPR016171">
    <property type="entry name" value="Vanillyl_alc_oxidase_C-sub2"/>
</dbReference>
<dbReference type="PANTHER" id="PTHR43762">
    <property type="entry name" value="L-GULONOLACTONE OXIDASE"/>
    <property type="match status" value="1"/>
</dbReference>
<dbReference type="AlphaFoldDB" id="A0AAD7D7K5"/>
<dbReference type="InterPro" id="IPR016167">
    <property type="entry name" value="FAD-bd_PCMH_sub1"/>
</dbReference>
<organism evidence="9 10">
    <name type="scientific">Mycena rosella</name>
    <name type="common">Pink bonnet</name>
    <name type="synonym">Agaricus rosellus</name>
    <dbReference type="NCBI Taxonomy" id="1033263"/>
    <lineage>
        <taxon>Eukaryota</taxon>
        <taxon>Fungi</taxon>
        <taxon>Dikarya</taxon>
        <taxon>Basidiomycota</taxon>
        <taxon>Agaricomycotina</taxon>
        <taxon>Agaricomycetes</taxon>
        <taxon>Agaricomycetidae</taxon>
        <taxon>Agaricales</taxon>
        <taxon>Marasmiineae</taxon>
        <taxon>Mycenaceae</taxon>
        <taxon>Mycena</taxon>
    </lineage>
</organism>
<keyword evidence="10" id="KW-1185">Reference proteome</keyword>
<evidence type="ECO:0000256" key="4">
    <source>
        <dbReference type="ARBA" id="ARBA00033418"/>
    </source>
</evidence>
<dbReference type="InterPro" id="IPR016166">
    <property type="entry name" value="FAD-bd_PCMH"/>
</dbReference>
<dbReference type="InterPro" id="IPR010031">
    <property type="entry name" value="FAD_lactone_oxidase-like"/>
</dbReference>
<feature type="signal peptide" evidence="7">
    <location>
        <begin position="1"/>
        <end position="30"/>
    </location>
</feature>
<evidence type="ECO:0000259" key="8">
    <source>
        <dbReference type="PROSITE" id="PS51387"/>
    </source>
</evidence>
<name>A0AAD7D7K5_MYCRO</name>
<dbReference type="GO" id="GO:0016020">
    <property type="term" value="C:membrane"/>
    <property type="evidence" value="ECO:0007669"/>
    <property type="project" value="InterPro"/>
</dbReference>
<evidence type="ECO:0000256" key="7">
    <source>
        <dbReference type="SAM" id="SignalP"/>
    </source>
</evidence>
<evidence type="ECO:0000313" key="10">
    <source>
        <dbReference type="Proteomes" id="UP001221757"/>
    </source>
</evidence>
<feature type="transmembrane region" description="Helical" evidence="6">
    <location>
        <begin position="305"/>
        <end position="324"/>
    </location>
</feature>
<comment type="pathway">
    <text evidence="1">Cofactor biosynthesis; D-erythroascorbate biosynthesis; dehydro-D-arabinono-1,4-lactone from D-arabinose: step 2/2.</text>
</comment>
<keyword evidence="6" id="KW-0812">Transmembrane</keyword>
<dbReference type="Gene3D" id="3.30.70.2520">
    <property type="match status" value="1"/>
</dbReference>
<keyword evidence="3" id="KW-0560">Oxidoreductase</keyword>